<organism evidence="1 2">
    <name type="scientific">Melipona quadrifasciata</name>
    <dbReference type="NCBI Taxonomy" id="166423"/>
    <lineage>
        <taxon>Eukaryota</taxon>
        <taxon>Metazoa</taxon>
        <taxon>Ecdysozoa</taxon>
        <taxon>Arthropoda</taxon>
        <taxon>Hexapoda</taxon>
        <taxon>Insecta</taxon>
        <taxon>Pterygota</taxon>
        <taxon>Neoptera</taxon>
        <taxon>Endopterygota</taxon>
        <taxon>Hymenoptera</taxon>
        <taxon>Apocrita</taxon>
        <taxon>Aculeata</taxon>
        <taxon>Apoidea</taxon>
        <taxon>Anthophila</taxon>
        <taxon>Apidae</taxon>
        <taxon>Melipona</taxon>
    </lineage>
</organism>
<dbReference type="Proteomes" id="UP000053105">
    <property type="component" value="Unassembled WGS sequence"/>
</dbReference>
<evidence type="ECO:0000313" key="2">
    <source>
        <dbReference type="Proteomes" id="UP000053105"/>
    </source>
</evidence>
<protein>
    <submittedName>
        <fullName evidence="1">Uncharacterized protein</fullName>
    </submittedName>
</protein>
<proteinExistence type="predicted"/>
<gene>
    <name evidence="1" type="ORF">WN51_09529</name>
</gene>
<keyword evidence="2" id="KW-1185">Reference proteome</keyword>
<dbReference type="EMBL" id="KQ435726">
    <property type="protein sequence ID" value="KOX78170.1"/>
    <property type="molecule type" value="Genomic_DNA"/>
</dbReference>
<reference evidence="1 2" key="1">
    <citation type="submission" date="2015-07" db="EMBL/GenBank/DDBJ databases">
        <title>The genome of Melipona quadrifasciata.</title>
        <authorList>
            <person name="Pan H."/>
            <person name="Kapheim K."/>
        </authorList>
    </citation>
    <scope>NUCLEOTIDE SEQUENCE [LARGE SCALE GENOMIC DNA]</scope>
    <source>
        <strain evidence="1">0111107301</strain>
        <tissue evidence="1">Whole body</tissue>
    </source>
</reference>
<name>A0A0M9A6D7_9HYME</name>
<sequence>MIRRMWNIKQGLRDAQCGMWNIAYARKGKIKTQSIARAMVNYETRTVTHRVCANVRRFANVSV</sequence>
<accession>A0A0M9A6D7</accession>
<dbReference type="AlphaFoldDB" id="A0A0M9A6D7"/>
<evidence type="ECO:0000313" key="1">
    <source>
        <dbReference type="EMBL" id="KOX78170.1"/>
    </source>
</evidence>